<dbReference type="InterPro" id="IPR002656">
    <property type="entry name" value="Acyl_transf_3_dom"/>
</dbReference>
<keyword evidence="1" id="KW-0472">Membrane</keyword>
<feature type="transmembrane region" description="Helical" evidence="1">
    <location>
        <begin position="288"/>
        <end position="306"/>
    </location>
</feature>
<evidence type="ECO:0000313" key="5">
    <source>
        <dbReference type="Proteomes" id="UP000242861"/>
    </source>
</evidence>
<feature type="domain" description="SGNH" evidence="3">
    <location>
        <begin position="397"/>
        <end position="638"/>
    </location>
</feature>
<keyword evidence="4" id="KW-0808">Transferase</keyword>
<proteinExistence type="predicted"/>
<feature type="transmembrane region" description="Helical" evidence="1">
    <location>
        <begin position="145"/>
        <end position="163"/>
    </location>
</feature>
<feature type="transmembrane region" description="Helical" evidence="1">
    <location>
        <begin position="35"/>
        <end position="55"/>
    </location>
</feature>
<dbReference type="InterPro" id="IPR043968">
    <property type="entry name" value="SGNH"/>
</dbReference>
<keyword evidence="4" id="KW-0012">Acyltransferase</keyword>
<feature type="transmembrane region" description="Helical" evidence="1">
    <location>
        <begin position="170"/>
        <end position="188"/>
    </location>
</feature>
<accession>A0A2I0CSW4</accession>
<feature type="transmembrane region" description="Helical" evidence="1">
    <location>
        <begin position="312"/>
        <end position="331"/>
    </location>
</feature>
<dbReference type="GO" id="GO:0016020">
    <property type="term" value="C:membrane"/>
    <property type="evidence" value="ECO:0007669"/>
    <property type="project" value="TreeGrafter"/>
</dbReference>
<evidence type="ECO:0000313" key="4">
    <source>
        <dbReference type="EMBL" id="PKF72347.1"/>
    </source>
</evidence>
<reference evidence="5" key="1">
    <citation type="submission" date="2017-12" db="EMBL/GenBank/DDBJ databases">
        <authorList>
            <person name="Yu X.-Y."/>
        </authorList>
    </citation>
    <scope>NUCLEOTIDE SEQUENCE [LARGE SCALE GENOMIC DNA]</scope>
    <source>
        <strain evidence="5">ZYSR67-Z</strain>
    </source>
</reference>
<dbReference type="EMBL" id="PIYS01000004">
    <property type="protein sequence ID" value="PKF72347.1"/>
    <property type="molecule type" value="Genomic_DNA"/>
</dbReference>
<comment type="caution">
    <text evidence="4">The sequence shown here is derived from an EMBL/GenBank/DDBJ whole genome shotgun (WGS) entry which is preliminary data.</text>
</comment>
<evidence type="ECO:0000259" key="2">
    <source>
        <dbReference type="Pfam" id="PF01757"/>
    </source>
</evidence>
<evidence type="ECO:0000256" key="1">
    <source>
        <dbReference type="SAM" id="Phobius"/>
    </source>
</evidence>
<organism evidence="4 5">
    <name type="scientific">Pseudomonas fluvialis</name>
    <dbReference type="NCBI Taxonomy" id="1793966"/>
    <lineage>
        <taxon>Bacteria</taxon>
        <taxon>Pseudomonadati</taxon>
        <taxon>Pseudomonadota</taxon>
        <taxon>Gammaproteobacteria</taxon>
        <taxon>Pseudomonadales</taxon>
        <taxon>Pseudomonadaceae</taxon>
        <taxon>Pseudomonas</taxon>
    </lineage>
</organism>
<dbReference type="Pfam" id="PF19040">
    <property type="entry name" value="SGNH"/>
    <property type="match status" value="1"/>
</dbReference>
<keyword evidence="1" id="KW-1133">Transmembrane helix</keyword>
<dbReference type="InterPro" id="IPR050879">
    <property type="entry name" value="Acyltransferase_3"/>
</dbReference>
<dbReference type="PANTHER" id="PTHR23028:SF53">
    <property type="entry name" value="ACYL_TRANSF_3 DOMAIN-CONTAINING PROTEIN"/>
    <property type="match status" value="1"/>
</dbReference>
<dbReference type="GO" id="GO:0016747">
    <property type="term" value="F:acyltransferase activity, transferring groups other than amino-acyl groups"/>
    <property type="evidence" value="ECO:0007669"/>
    <property type="project" value="InterPro"/>
</dbReference>
<evidence type="ECO:0000259" key="3">
    <source>
        <dbReference type="Pfam" id="PF19040"/>
    </source>
</evidence>
<feature type="transmembrane region" description="Helical" evidence="1">
    <location>
        <begin position="12"/>
        <end position="29"/>
    </location>
</feature>
<dbReference type="PANTHER" id="PTHR23028">
    <property type="entry name" value="ACETYLTRANSFERASE"/>
    <property type="match status" value="1"/>
</dbReference>
<protein>
    <submittedName>
        <fullName evidence="4">Acyltransferase</fullName>
    </submittedName>
</protein>
<feature type="domain" description="Acyltransferase 3" evidence="2">
    <location>
        <begin position="9"/>
        <end position="325"/>
    </location>
</feature>
<dbReference type="AlphaFoldDB" id="A0A2I0CSW4"/>
<gene>
    <name evidence="4" type="ORF">CW360_03785</name>
</gene>
<keyword evidence="1" id="KW-0812">Transmembrane</keyword>
<dbReference type="Proteomes" id="UP000242861">
    <property type="component" value="Unassembled WGS sequence"/>
</dbReference>
<feature type="transmembrane region" description="Helical" evidence="1">
    <location>
        <begin position="343"/>
        <end position="362"/>
    </location>
</feature>
<feature type="transmembrane region" description="Helical" evidence="1">
    <location>
        <begin position="249"/>
        <end position="267"/>
    </location>
</feature>
<dbReference type="Pfam" id="PF01757">
    <property type="entry name" value="Acyl_transf_3"/>
    <property type="match status" value="1"/>
</dbReference>
<name>A0A2I0CSW4_9PSED</name>
<feature type="transmembrane region" description="Helical" evidence="1">
    <location>
        <begin position="76"/>
        <end position="95"/>
    </location>
</feature>
<dbReference type="GO" id="GO:0009103">
    <property type="term" value="P:lipopolysaccharide biosynthetic process"/>
    <property type="evidence" value="ECO:0007669"/>
    <property type="project" value="TreeGrafter"/>
</dbReference>
<sequence length="650" mass="73099">MRTEREFRADINGLRAWAVLAVVLYHFGVTPFSGGFAGVDVFFVISGYLMCGIILGSLERGKFSLWSFYLARGRRIWPALIVLCLAVLVFGWFFLMPEEYQRLGKHARESLLFASNIEYFGEAGYFDVASQQKWLLHTWSLSVEWQFYLVFPLLLMLLYRLGLRGTGLTLCLAVLLLVSYLLTGWRSQVNPDEAFYLLHTRAWEMLAGALVYRLQGRVQLAPASLRLLETVGLALILLSVLGFDKRMLWPGWLAGIPVLGAALLILAQRQDSLWTCSRPMQWLGTSSYSIYLWHWPVVVGLAYFGVQDSALWIAAGIALSLLLGQLSYLWVETPARRGLSRLSSARAATLLILVVVVFAVLAQQVRRHGFPDRLPEAVARVEAVHADKHPRSRDCLDEGGECLYGQGPVRAILMGDSHADHLLAGLLENIPEGQGSVSFRGMAACLITFDARFNQAGGERCDQMSQWLKENHRSLPAGVPLVLAGAYSRYTNSSEISNREVLFYFDEQLRTFSAEYFQTFRERYVAMVCELARERPVYQVRATPILNQDVPQIMGRALLLGQPVPELSLSLKRYREQHALMQAWQDEAAQRCGARIIDPLPLLCDDQECPGARDGLPLYRDSNHLSQRSSRMLAPVFAEVFANEQQAVAP</sequence>